<evidence type="ECO:0008006" key="3">
    <source>
        <dbReference type="Google" id="ProtNLM"/>
    </source>
</evidence>
<evidence type="ECO:0000313" key="2">
    <source>
        <dbReference type="Proteomes" id="UP001404956"/>
    </source>
</evidence>
<keyword evidence="2" id="KW-1185">Reference proteome</keyword>
<accession>A0ABP9XH12</accession>
<organism evidence="1 2">
    <name type="scientific">Deinococcus aluminii</name>
    <dbReference type="NCBI Taxonomy" id="1656885"/>
    <lineage>
        <taxon>Bacteria</taxon>
        <taxon>Thermotogati</taxon>
        <taxon>Deinococcota</taxon>
        <taxon>Deinococci</taxon>
        <taxon>Deinococcales</taxon>
        <taxon>Deinococcaceae</taxon>
        <taxon>Deinococcus</taxon>
    </lineage>
</organism>
<dbReference type="Proteomes" id="UP001404956">
    <property type="component" value="Unassembled WGS sequence"/>
</dbReference>
<reference evidence="1 2" key="1">
    <citation type="submission" date="2024-02" db="EMBL/GenBank/DDBJ databases">
        <title>Deinococcus aluminii NBRC 112889.</title>
        <authorList>
            <person name="Ichikawa N."/>
            <person name="Katano-Makiyama Y."/>
            <person name="Hidaka K."/>
        </authorList>
    </citation>
    <scope>NUCLEOTIDE SEQUENCE [LARGE SCALE GENOMIC DNA]</scope>
    <source>
        <strain evidence="1 2">NBRC 112889</strain>
    </source>
</reference>
<sequence length="75" mass="8241">MKPPGDRLTVCLLTSSAEPSGMGEHMLTLARELEERYRVVLVAPPVMIGKGRSLVRRIRSRHPAPVRDLLTPGAP</sequence>
<gene>
    <name evidence="1" type="ORF">Dalu01_02609</name>
</gene>
<protein>
    <recommendedName>
        <fullName evidence="3">Glycosyltransferase</fullName>
    </recommendedName>
</protein>
<dbReference type="RefSeq" id="WP_345455334.1">
    <property type="nucleotide sequence ID" value="NZ_BAABRV010000006.1"/>
</dbReference>
<comment type="caution">
    <text evidence="1">The sequence shown here is derived from an EMBL/GenBank/DDBJ whole genome shotgun (WGS) entry which is preliminary data.</text>
</comment>
<name>A0ABP9XH12_9DEIO</name>
<dbReference type="EMBL" id="BAABRV010000006">
    <property type="protein sequence ID" value="GAA5534201.1"/>
    <property type="molecule type" value="Genomic_DNA"/>
</dbReference>
<proteinExistence type="predicted"/>
<evidence type="ECO:0000313" key="1">
    <source>
        <dbReference type="EMBL" id="GAA5534201.1"/>
    </source>
</evidence>